<proteinExistence type="predicted"/>
<feature type="transmembrane region" description="Helical" evidence="1">
    <location>
        <begin position="24"/>
        <end position="51"/>
    </location>
</feature>
<keyword evidence="1" id="KW-0812">Transmembrane</keyword>
<reference evidence="3" key="1">
    <citation type="submission" date="2023-07" db="EMBL/GenBank/DDBJ databases">
        <title>30 novel species of actinomycetes from the DSMZ collection.</title>
        <authorList>
            <person name="Nouioui I."/>
        </authorList>
    </citation>
    <scope>NUCLEOTIDE SEQUENCE [LARGE SCALE GENOMIC DNA]</scope>
    <source>
        <strain evidence="3">DSM 40932</strain>
    </source>
</reference>
<keyword evidence="1" id="KW-1133">Transmembrane helix</keyword>
<keyword evidence="3" id="KW-1185">Reference proteome</keyword>
<gene>
    <name evidence="2" type="ORF">RM717_04685</name>
</gene>
<sequence>MNPRTYDILYRPARIAPPPRRTPVMLLAAGLWLLAWVLISLPVALAGLTVVWGMAEGVPMTGFLLWCVGGASAGAAVLVAVRLAPAVRRMRADARSLLLAALACLVSLVLAAVTWLSAV</sequence>
<protein>
    <recommendedName>
        <fullName evidence="4">Integral membrane protein</fullName>
    </recommendedName>
</protein>
<evidence type="ECO:0000256" key="1">
    <source>
        <dbReference type="SAM" id="Phobius"/>
    </source>
</evidence>
<evidence type="ECO:0008006" key="4">
    <source>
        <dbReference type="Google" id="ProtNLM"/>
    </source>
</evidence>
<comment type="caution">
    <text evidence="2">The sequence shown here is derived from an EMBL/GenBank/DDBJ whole genome shotgun (WGS) entry which is preliminary data.</text>
</comment>
<accession>A0ABU2VXG0</accession>
<dbReference type="EMBL" id="JAVRFG010000005">
    <property type="protein sequence ID" value="MDT0489796.1"/>
    <property type="molecule type" value="Genomic_DNA"/>
</dbReference>
<name>A0ABU2VXG0_9ACTN</name>
<organism evidence="2 3">
    <name type="scientific">Streptomyces stephensoniae</name>
    <dbReference type="NCBI Taxonomy" id="3375367"/>
    <lineage>
        <taxon>Bacteria</taxon>
        <taxon>Bacillati</taxon>
        <taxon>Actinomycetota</taxon>
        <taxon>Actinomycetes</taxon>
        <taxon>Kitasatosporales</taxon>
        <taxon>Streptomycetaceae</taxon>
        <taxon>Streptomyces</taxon>
    </lineage>
</organism>
<dbReference type="RefSeq" id="WP_311596366.1">
    <property type="nucleotide sequence ID" value="NZ_JAVRFG010000005.1"/>
</dbReference>
<evidence type="ECO:0000313" key="2">
    <source>
        <dbReference type="EMBL" id="MDT0489796.1"/>
    </source>
</evidence>
<dbReference type="Proteomes" id="UP001180556">
    <property type="component" value="Unassembled WGS sequence"/>
</dbReference>
<feature type="transmembrane region" description="Helical" evidence="1">
    <location>
        <begin position="63"/>
        <end position="84"/>
    </location>
</feature>
<evidence type="ECO:0000313" key="3">
    <source>
        <dbReference type="Proteomes" id="UP001180556"/>
    </source>
</evidence>
<feature type="transmembrane region" description="Helical" evidence="1">
    <location>
        <begin position="96"/>
        <end position="118"/>
    </location>
</feature>
<keyword evidence="1" id="KW-0472">Membrane</keyword>